<evidence type="ECO:0000256" key="2">
    <source>
        <dbReference type="ARBA" id="ARBA00004829"/>
    </source>
</evidence>
<proteinExistence type="predicted"/>
<comment type="subcellular location">
    <subcellularLocation>
        <location evidence="1">Membrane</location>
        <topology evidence="1">Multi-pass membrane protein</topology>
    </subcellularLocation>
</comment>
<evidence type="ECO:0000256" key="1">
    <source>
        <dbReference type="ARBA" id="ARBA00004141"/>
    </source>
</evidence>
<keyword evidence="3 8" id="KW-0812">Transmembrane</keyword>
<keyword evidence="7" id="KW-0413">Isomerase</keyword>
<dbReference type="InterPro" id="IPR017825">
    <property type="entry name" value="Lycopene_cyclase_dom"/>
</dbReference>
<evidence type="ECO:0000256" key="5">
    <source>
        <dbReference type="ARBA" id="ARBA00022989"/>
    </source>
</evidence>
<evidence type="ECO:0000256" key="7">
    <source>
        <dbReference type="ARBA" id="ARBA00023235"/>
    </source>
</evidence>
<evidence type="ECO:0000256" key="3">
    <source>
        <dbReference type="ARBA" id="ARBA00022692"/>
    </source>
</evidence>
<feature type="transmembrane region" description="Helical" evidence="8">
    <location>
        <begin position="35"/>
        <end position="60"/>
    </location>
</feature>
<gene>
    <name evidence="9" type="ORF">UFOPK3837_00375</name>
</gene>
<feature type="transmembrane region" description="Helical" evidence="8">
    <location>
        <begin position="80"/>
        <end position="98"/>
    </location>
</feature>
<dbReference type="AlphaFoldDB" id="A0A6J7K3B1"/>
<protein>
    <submittedName>
        <fullName evidence="9">Unannotated protein</fullName>
    </submittedName>
</protein>
<organism evidence="9">
    <name type="scientific">freshwater metagenome</name>
    <dbReference type="NCBI Taxonomy" id="449393"/>
    <lineage>
        <taxon>unclassified sequences</taxon>
        <taxon>metagenomes</taxon>
        <taxon>ecological metagenomes</taxon>
    </lineage>
</organism>
<comment type="pathway">
    <text evidence="2">Carotenoid biosynthesis.</text>
</comment>
<dbReference type="GO" id="GO:0045436">
    <property type="term" value="F:lycopene beta cyclase activity"/>
    <property type="evidence" value="ECO:0007669"/>
    <property type="project" value="UniProtKB-ARBA"/>
</dbReference>
<sequence length="101" mass="11207">MTFAYLVALIGSLVGLGLIDFKFKLAFFGQAKRAAITIAIPFLFFVIWDLAGIAAGIFFRGDSSHMLGINLFHQFPIEEIFFLGVLCYTTLILTTSLARRP</sequence>
<keyword evidence="5 8" id="KW-1133">Transmembrane helix</keyword>
<evidence type="ECO:0000313" key="9">
    <source>
        <dbReference type="EMBL" id="CAB4950186.1"/>
    </source>
</evidence>
<dbReference type="EMBL" id="CAFBNO010000008">
    <property type="protein sequence ID" value="CAB4950186.1"/>
    <property type="molecule type" value="Genomic_DNA"/>
</dbReference>
<dbReference type="GO" id="GO:0016117">
    <property type="term" value="P:carotenoid biosynthetic process"/>
    <property type="evidence" value="ECO:0007669"/>
    <property type="project" value="UniProtKB-KW"/>
</dbReference>
<dbReference type="GO" id="GO:0016020">
    <property type="term" value="C:membrane"/>
    <property type="evidence" value="ECO:0007669"/>
    <property type="project" value="UniProtKB-SubCell"/>
</dbReference>
<reference evidence="9" key="1">
    <citation type="submission" date="2020-05" db="EMBL/GenBank/DDBJ databases">
        <authorList>
            <person name="Chiriac C."/>
            <person name="Salcher M."/>
            <person name="Ghai R."/>
            <person name="Kavagutti S V."/>
        </authorList>
    </citation>
    <scope>NUCLEOTIDE SEQUENCE</scope>
</reference>
<feature type="transmembrane region" description="Helical" evidence="8">
    <location>
        <begin position="6"/>
        <end position="23"/>
    </location>
</feature>
<dbReference type="NCBIfam" id="TIGR03462">
    <property type="entry name" value="CarR_dom_SF"/>
    <property type="match status" value="1"/>
</dbReference>
<evidence type="ECO:0000256" key="4">
    <source>
        <dbReference type="ARBA" id="ARBA00022746"/>
    </source>
</evidence>
<name>A0A6J7K3B1_9ZZZZ</name>
<accession>A0A6J7K3B1</accession>
<dbReference type="GO" id="GO:0016120">
    <property type="term" value="P:carotene biosynthetic process"/>
    <property type="evidence" value="ECO:0007669"/>
    <property type="project" value="UniProtKB-ARBA"/>
</dbReference>
<keyword evidence="4" id="KW-0125">Carotenoid biosynthesis</keyword>
<evidence type="ECO:0000256" key="8">
    <source>
        <dbReference type="SAM" id="Phobius"/>
    </source>
</evidence>
<dbReference type="GO" id="GO:0016872">
    <property type="term" value="F:intramolecular lyase activity"/>
    <property type="evidence" value="ECO:0007669"/>
    <property type="project" value="InterPro"/>
</dbReference>
<keyword evidence="6 8" id="KW-0472">Membrane</keyword>
<evidence type="ECO:0000256" key="6">
    <source>
        <dbReference type="ARBA" id="ARBA00023136"/>
    </source>
</evidence>